<gene>
    <name evidence="2" type="ORF">WDV06_03215</name>
</gene>
<dbReference type="PANTHER" id="PTHR37809">
    <property type="entry name" value="RIBOSOMAL PROTEIN S12 METHYLTHIOTRANSFERASE ACCESSORY FACTOR YCAO"/>
    <property type="match status" value="1"/>
</dbReference>
<dbReference type="Gene3D" id="3.30.1330.230">
    <property type="match status" value="1"/>
</dbReference>
<proteinExistence type="predicted"/>
<keyword evidence="3" id="KW-1185">Reference proteome</keyword>
<organism evidence="2 3">
    <name type="scientific">Streptomyces racemochromogenes</name>
    <dbReference type="NCBI Taxonomy" id="67353"/>
    <lineage>
        <taxon>Bacteria</taxon>
        <taxon>Bacillati</taxon>
        <taxon>Actinomycetota</taxon>
        <taxon>Actinomycetes</taxon>
        <taxon>Kitasatosporales</taxon>
        <taxon>Streptomycetaceae</taxon>
        <taxon>Streptomyces</taxon>
    </lineage>
</organism>
<comment type="caution">
    <text evidence="2">The sequence shown here is derived from an EMBL/GenBank/DDBJ whole genome shotgun (WGS) entry which is preliminary data.</text>
</comment>
<dbReference type="RefSeq" id="WP_395508045.1">
    <property type="nucleotide sequence ID" value="NZ_JBBDHD010000005.1"/>
</dbReference>
<evidence type="ECO:0000259" key="1">
    <source>
        <dbReference type="PROSITE" id="PS51664"/>
    </source>
</evidence>
<evidence type="ECO:0000313" key="3">
    <source>
        <dbReference type="Proteomes" id="UP001610631"/>
    </source>
</evidence>
<sequence length="409" mass="43528">MTSSLRECSLEETLAKAQAIAPQLGITRVTDTTWLDRVGIPVYASIRPSAQNGSLCVNAGKGLRPAEARVGAYMEAIEFAAAEFRAEDRDLAFLSASEIAGQKTARFDFIDLCPLLGRKASSDEKLPCVAATDFATGEHVYVPAELVFAPFHGPGGPRLFGSSSNGLSSGNTALEATVHGLAELLERDVHAFHLIRDTSRPVDLDTVSGHAAELVRRARNAGLEVVLRTSANAFGLPFFQAYMLEPDDTAPVAIAFGAGLHTSRDIAAVRAIAEAAQSRLSHIHGGRDDIIERHNYFDKAARKAEAEATAQLRAKVSDRDGLLSMSDVPDHSGEVDSISAAGTLLRDRAAWVGVEQLLTVDLTPVAGSGLHVVRVLAPGLESFQHDLQRVGRRLAAHASSADRAEEAVA</sequence>
<dbReference type="NCBIfam" id="TIGR00702">
    <property type="entry name" value="YcaO-type kinase domain"/>
    <property type="match status" value="1"/>
</dbReference>
<dbReference type="Pfam" id="PF02624">
    <property type="entry name" value="YcaO"/>
    <property type="match status" value="1"/>
</dbReference>
<dbReference type="EMBL" id="JBBDHD010000005">
    <property type="protein sequence ID" value="MFH7594101.1"/>
    <property type="molecule type" value="Genomic_DNA"/>
</dbReference>
<feature type="domain" description="YcaO" evidence="1">
    <location>
        <begin position="60"/>
        <end position="409"/>
    </location>
</feature>
<dbReference type="PROSITE" id="PS51664">
    <property type="entry name" value="YCAO"/>
    <property type="match status" value="1"/>
</dbReference>
<dbReference type="Proteomes" id="UP001610631">
    <property type="component" value="Unassembled WGS sequence"/>
</dbReference>
<protein>
    <submittedName>
        <fullName evidence="2">YcaO-like family protein</fullName>
    </submittedName>
</protein>
<evidence type="ECO:0000313" key="2">
    <source>
        <dbReference type="EMBL" id="MFH7594101.1"/>
    </source>
</evidence>
<dbReference type="PANTHER" id="PTHR37809:SF1">
    <property type="entry name" value="RIBOSOMAL PROTEIN S12 METHYLTHIOTRANSFERASE ACCESSORY FACTOR YCAO"/>
    <property type="match status" value="1"/>
</dbReference>
<accession>A0ABW7P7R3</accession>
<name>A0ABW7P7R3_9ACTN</name>
<reference evidence="2 3" key="1">
    <citation type="submission" date="2024-03" db="EMBL/GenBank/DDBJ databases">
        <title>Whole genome sequencing of Streptomyces racemochromogenes, to identify antimicrobial biosynthetic gene clusters.</title>
        <authorList>
            <person name="Suryawanshi P."/>
            <person name="Krishnaraj P.U."/>
            <person name="Arun Y.P."/>
            <person name="Suryawanshi M.P."/>
            <person name="Rakshit O."/>
        </authorList>
    </citation>
    <scope>NUCLEOTIDE SEQUENCE [LARGE SCALE GENOMIC DNA]</scope>
    <source>
        <strain evidence="2 3">AUDT626</strain>
    </source>
</reference>
<dbReference type="InterPro" id="IPR003776">
    <property type="entry name" value="YcaO-like_dom"/>
</dbReference>